<dbReference type="OrthoDB" id="9784461at2"/>
<dbReference type="Pfam" id="PF22740">
    <property type="entry name" value="PapZ_C"/>
    <property type="match status" value="1"/>
</dbReference>
<keyword evidence="1 4" id="KW-0547">Nucleotide-binding</keyword>
<dbReference type="PANTHER" id="PTHR30448:SF0">
    <property type="entry name" value="RNASE ADAPTER PROTEIN RAPZ"/>
    <property type="match status" value="1"/>
</dbReference>
<dbReference type="NCBIfam" id="NF003828">
    <property type="entry name" value="PRK05416.1"/>
    <property type="match status" value="1"/>
</dbReference>
<dbReference type="InterPro" id="IPR053930">
    <property type="entry name" value="RapZ-like_N"/>
</dbReference>
<accession>A0A1G8KB39</accession>
<name>A0A1G8KB39_9GAMM</name>
<feature type="binding site" evidence="4">
    <location>
        <begin position="56"/>
        <end position="59"/>
    </location>
    <ligand>
        <name>GTP</name>
        <dbReference type="ChEBI" id="CHEBI:37565"/>
    </ligand>
</feature>
<keyword evidence="3 4" id="KW-0342">GTP-binding</keyword>
<dbReference type="RefSeq" id="WP_090360887.1">
    <property type="nucleotide sequence ID" value="NZ_FNEM01000001.1"/>
</dbReference>
<gene>
    <name evidence="7" type="ORF">SAMN04488540_101314</name>
</gene>
<dbReference type="GO" id="GO:0005524">
    <property type="term" value="F:ATP binding"/>
    <property type="evidence" value="ECO:0007669"/>
    <property type="project" value="UniProtKB-UniRule"/>
</dbReference>
<dbReference type="Proteomes" id="UP000199527">
    <property type="component" value="Unassembled WGS sequence"/>
</dbReference>
<evidence type="ECO:0000256" key="1">
    <source>
        <dbReference type="ARBA" id="ARBA00022741"/>
    </source>
</evidence>
<keyword evidence="8" id="KW-1185">Reference proteome</keyword>
<evidence type="ECO:0000256" key="2">
    <source>
        <dbReference type="ARBA" id="ARBA00022840"/>
    </source>
</evidence>
<dbReference type="PIRSF" id="PIRSF005052">
    <property type="entry name" value="P-loopkin"/>
    <property type="match status" value="1"/>
</dbReference>
<dbReference type="InterPro" id="IPR053931">
    <property type="entry name" value="RapZ_C"/>
</dbReference>
<protein>
    <submittedName>
        <fullName evidence="7">UPF0042 nucleotide-binding protein</fullName>
    </submittedName>
</protein>
<reference evidence="8" key="1">
    <citation type="submission" date="2016-10" db="EMBL/GenBank/DDBJ databases">
        <authorList>
            <person name="Varghese N."/>
            <person name="Submissions S."/>
        </authorList>
    </citation>
    <scope>NUCLEOTIDE SEQUENCE [LARGE SCALE GENOMIC DNA]</scope>
    <source>
        <strain evidence="8">DSM 23317</strain>
    </source>
</reference>
<organism evidence="7 8">
    <name type="scientific">Ferrimonas sediminum</name>
    <dbReference type="NCBI Taxonomy" id="718193"/>
    <lineage>
        <taxon>Bacteria</taxon>
        <taxon>Pseudomonadati</taxon>
        <taxon>Pseudomonadota</taxon>
        <taxon>Gammaproteobacteria</taxon>
        <taxon>Alteromonadales</taxon>
        <taxon>Ferrimonadaceae</taxon>
        <taxon>Ferrimonas</taxon>
    </lineage>
</organism>
<feature type="binding site" evidence="4">
    <location>
        <begin position="8"/>
        <end position="15"/>
    </location>
    <ligand>
        <name>ATP</name>
        <dbReference type="ChEBI" id="CHEBI:30616"/>
    </ligand>
</feature>
<feature type="domain" description="RapZ C-terminal" evidence="6">
    <location>
        <begin position="163"/>
        <end position="280"/>
    </location>
</feature>
<sequence length="286" mass="32462">MKLIILSGRSGAGKSVALRVLEDLGYYCVDNLPASMLPALVNEMVDRCTTLAVSLDIRNLPEQAESIPDELKRLPDSVEWQIYFLDASDSSLIKRYSETRRLHPLSQTGTTSLAQAIASETEMLAPIRQLADHSIHTDNLSVHQLADEIRTRLLGKAERDLLLVFESFGFKHGIPKDADYVFDVRFLPNPHWDPKLRPLTGLDAPVQRYFTKEAEVARFIDHTESFLKNWLPMLERNNRAYLTVAIGCTGGQHRSVYIAQQLGNRFKLSQKHISVRHRELNLDDSQ</sequence>
<proteinExistence type="inferred from homology"/>
<evidence type="ECO:0000259" key="5">
    <source>
        <dbReference type="Pfam" id="PF03668"/>
    </source>
</evidence>
<dbReference type="PANTHER" id="PTHR30448">
    <property type="entry name" value="RNASE ADAPTER PROTEIN RAPZ"/>
    <property type="match status" value="1"/>
</dbReference>
<evidence type="ECO:0000259" key="6">
    <source>
        <dbReference type="Pfam" id="PF22740"/>
    </source>
</evidence>
<dbReference type="InterPro" id="IPR027417">
    <property type="entry name" value="P-loop_NTPase"/>
</dbReference>
<dbReference type="Pfam" id="PF03668">
    <property type="entry name" value="RapZ-like_N"/>
    <property type="match status" value="1"/>
</dbReference>
<dbReference type="SUPFAM" id="SSF52540">
    <property type="entry name" value="P-loop containing nucleoside triphosphate hydrolases"/>
    <property type="match status" value="1"/>
</dbReference>
<evidence type="ECO:0000313" key="8">
    <source>
        <dbReference type="Proteomes" id="UP000199527"/>
    </source>
</evidence>
<evidence type="ECO:0000256" key="4">
    <source>
        <dbReference type="HAMAP-Rule" id="MF_00636"/>
    </source>
</evidence>
<keyword evidence="2 4" id="KW-0067">ATP-binding</keyword>
<dbReference type="GO" id="GO:0005525">
    <property type="term" value="F:GTP binding"/>
    <property type="evidence" value="ECO:0007669"/>
    <property type="project" value="UniProtKB-UniRule"/>
</dbReference>
<feature type="domain" description="RapZ-like N-terminal" evidence="5">
    <location>
        <begin position="1"/>
        <end position="156"/>
    </location>
</feature>
<evidence type="ECO:0000313" key="7">
    <source>
        <dbReference type="EMBL" id="SDI40696.1"/>
    </source>
</evidence>
<dbReference type="EMBL" id="FNEM01000001">
    <property type="protein sequence ID" value="SDI40696.1"/>
    <property type="molecule type" value="Genomic_DNA"/>
</dbReference>
<dbReference type="HAMAP" id="MF_00636">
    <property type="entry name" value="RapZ_like"/>
    <property type="match status" value="1"/>
</dbReference>
<dbReference type="Gene3D" id="3.40.50.300">
    <property type="entry name" value="P-loop containing nucleotide triphosphate hydrolases"/>
    <property type="match status" value="1"/>
</dbReference>
<evidence type="ECO:0000256" key="3">
    <source>
        <dbReference type="ARBA" id="ARBA00023134"/>
    </source>
</evidence>
<dbReference type="AlphaFoldDB" id="A0A1G8KB39"/>
<dbReference type="InterPro" id="IPR005337">
    <property type="entry name" value="RapZ-like"/>
</dbReference>